<feature type="domain" description="SPOR" evidence="11">
    <location>
        <begin position="416"/>
        <end position="489"/>
    </location>
</feature>
<dbReference type="Gene3D" id="3.40.710.10">
    <property type="entry name" value="DD-peptidase/beta-lactamase superfamily"/>
    <property type="match status" value="1"/>
</dbReference>
<keyword evidence="3" id="KW-0378">Hydrolase</keyword>
<dbReference type="GO" id="GO:0042834">
    <property type="term" value="F:peptidoglycan binding"/>
    <property type="evidence" value="ECO:0007669"/>
    <property type="project" value="InterPro"/>
</dbReference>
<evidence type="ECO:0000256" key="7">
    <source>
        <dbReference type="PIRSR" id="PIRSR618044-1"/>
    </source>
</evidence>
<feature type="active site" evidence="7">
    <location>
        <position position="93"/>
    </location>
</feature>
<dbReference type="GO" id="GO:0009252">
    <property type="term" value="P:peptidoglycan biosynthetic process"/>
    <property type="evidence" value="ECO:0007669"/>
    <property type="project" value="UniProtKB-KW"/>
</dbReference>
<dbReference type="PANTHER" id="PTHR21581:SF6">
    <property type="entry name" value="TRAFFICKING PROTEIN PARTICLE COMPLEX SUBUNIT 12"/>
    <property type="match status" value="1"/>
</dbReference>
<dbReference type="GO" id="GO:0006508">
    <property type="term" value="P:proteolysis"/>
    <property type="evidence" value="ECO:0007669"/>
    <property type="project" value="InterPro"/>
</dbReference>
<feature type="active site" description="Acyl-ester intermediate" evidence="7">
    <location>
        <position position="33"/>
    </location>
</feature>
<dbReference type="InterPro" id="IPR001967">
    <property type="entry name" value="Peptidase_S11_N"/>
</dbReference>
<keyword evidence="12" id="KW-0645">Protease</keyword>
<evidence type="ECO:0000256" key="9">
    <source>
        <dbReference type="RuleBase" id="RU004016"/>
    </source>
</evidence>
<keyword evidence="4" id="KW-0133">Cell shape</keyword>
<name>A0A501WNK5_9RHOB</name>
<dbReference type="PRINTS" id="PR00725">
    <property type="entry name" value="DADACBPTASE1"/>
</dbReference>
<evidence type="ECO:0000313" key="13">
    <source>
        <dbReference type="Proteomes" id="UP000319255"/>
    </source>
</evidence>
<comment type="caution">
    <text evidence="12">The sequence shown here is derived from an EMBL/GenBank/DDBJ whole genome shotgun (WGS) entry which is preliminary data.</text>
</comment>
<dbReference type="SUPFAM" id="SSF56601">
    <property type="entry name" value="beta-lactamase/transpeptidase-like"/>
    <property type="match status" value="1"/>
</dbReference>
<dbReference type="EMBL" id="VFRP01000019">
    <property type="protein sequence ID" value="TPE48867.1"/>
    <property type="molecule type" value="Genomic_DNA"/>
</dbReference>
<dbReference type="InterPro" id="IPR018044">
    <property type="entry name" value="Peptidase_S11"/>
</dbReference>
<feature type="binding site" evidence="8">
    <location>
        <position position="196"/>
    </location>
    <ligand>
        <name>substrate</name>
    </ligand>
</feature>
<dbReference type="GO" id="GO:0071555">
    <property type="term" value="P:cell wall organization"/>
    <property type="evidence" value="ECO:0007669"/>
    <property type="project" value="UniProtKB-KW"/>
</dbReference>
<sequence>MAHAQQFASYVMDARTGRMIQATNAETPVPPASLTKMMTLYIVFDQIRRGRMSLDQKITISPHAAAEPPSKLGLRAGQRIELRYLIRAAAIKSANDAATAMGEAVGGSEAGFAKMMNQYARAMGLSHTTFKNANGLTRAGHLSSAHDMAELGRRLYYDFPQYYNIFSRVATSAGLKTVRNTNRRLLDSYPGADGIKTGYTRAAGFNLVSSAQRGNERVIVAVLGARSSAARNAEVARLMDLGFSKMPSQARIAMPAPLDLGGTRVASAAAPARLGATPPPVERPALATQPGGERVIAALPPGDLGFDAGRPMPRVISSDAAITRDSASIAAAIAEVNSELRANRAVDIAALTEAGRPAPRPVEPDTLAAAAPAAGVAAASTFAAVAPAPPRPDEAGGTRVASNDLGVVSDASAGEGGGWGVQIGSFRSRGDAERQLLTTALQDVPELNGGLRRVQAAKVQGVTMYRAQFVGLSRGSALGACETLSRRSTECMPLAPGI</sequence>
<organism evidence="12 13">
    <name type="scientific">Amaricoccus solimangrovi</name>
    <dbReference type="NCBI Taxonomy" id="2589815"/>
    <lineage>
        <taxon>Bacteria</taxon>
        <taxon>Pseudomonadati</taxon>
        <taxon>Pseudomonadota</taxon>
        <taxon>Alphaproteobacteria</taxon>
        <taxon>Rhodobacterales</taxon>
        <taxon>Paracoccaceae</taxon>
        <taxon>Amaricoccus</taxon>
    </lineage>
</organism>
<keyword evidence="12" id="KW-0121">Carboxypeptidase</keyword>
<evidence type="ECO:0000256" key="1">
    <source>
        <dbReference type="ARBA" id="ARBA00007164"/>
    </source>
</evidence>
<comment type="similarity">
    <text evidence="1 9">Belongs to the peptidase S11 family.</text>
</comment>
<keyword evidence="2" id="KW-0732">Signal</keyword>
<dbReference type="AlphaFoldDB" id="A0A501WNK5"/>
<protein>
    <submittedName>
        <fullName evidence="12">D-alanyl-D-alanine carboxypeptidase</fullName>
    </submittedName>
</protein>
<evidence type="ECO:0000256" key="6">
    <source>
        <dbReference type="ARBA" id="ARBA00023316"/>
    </source>
</evidence>
<dbReference type="Pfam" id="PF00768">
    <property type="entry name" value="Peptidase_S11"/>
    <property type="match status" value="1"/>
</dbReference>
<evidence type="ECO:0000256" key="8">
    <source>
        <dbReference type="PIRSR" id="PIRSR618044-2"/>
    </source>
</evidence>
<keyword evidence="6" id="KW-0961">Cell wall biogenesis/degradation</keyword>
<evidence type="ECO:0000256" key="4">
    <source>
        <dbReference type="ARBA" id="ARBA00022960"/>
    </source>
</evidence>
<keyword evidence="5" id="KW-0573">Peptidoglycan synthesis</keyword>
<dbReference type="Pfam" id="PF05036">
    <property type="entry name" value="SPOR"/>
    <property type="match status" value="1"/>
</dbReference>
<feature type="active site" description="Proton acceptor" evidence="7">
    <location>
        <position position="36"/>
    </location>
</feature>
<accession>A0A501WNK5</accession>
<dbReference type="GO" id="GO:0009002">
    <property type="term" value="F:serine-type D-Ala-D-Ala carboxypeptidase activity"/>
    <property type="evidence" value="ECO:0007669"/>
    <property type="project" value="InterPro"/>
</dbReference>
<evidence type="ECO:0000259" key="11">
    <source>
        <dbReference type="Pfam" id="PF05036"/>
    </source>
</evidence>
<dbReference type="InterPro" id="IPR012338">
    <property type="entry name" value="Beta-lactam/transpept-like"/>
</dbReference>
<evidence type="ECO:0000256" key="5">
    <source>
        <dbReference type="ARBA" id="ARBA00022984"/>
    </source>
</evidence>
<evidence type="ECO:0000256" key="3">
    <source>
        <dbReference type="ARBA" id="ARBA00022801"/>
    </source>
</evidence>
<evidence type="ECO:0000313" key="12">
    <source>
        <dbReference type="EMBL" id="TPE48867.1"/>
    </source>
</evidence>
<gene>
    <name evidence="12" type="ORF">FJM51_16660</name>
</gene>
<evidence type="ECO:0000256" key="2">
    <source>
        <dbReference type="ARBA" id="ARBA00022729"/>
    </source>
</evidence>
<feature type="domain" description="Peptidase S11 D-alanyl-D-alanine carboxypeptidase A N-terminal" evidence="10">
    <location>
        <begin position="10"/>
        <end position="226"/>
    </location>
</feature>
<dbReference type="OrthoDB" id="9795979at2"/>
<reference evidence="12 13" key="1">
    <citation type="submission" date="2019-06" db="EMBL/GenBank/DDBJ databases">
        <title>A novel bacterium of genus Amaricoccus, isolated from marine sediment.</title>
        <authorList>
            <person name="Huang H."/>
            <person name="Mo K."/>
            <person name="Hu Y."/>
        </authorList>
    </citation>
    <scope>NUCLEOTIDE SEQUENCE [LARGE SCALE GENOMIC DNA]</scope>
    <source>
        <strain evidence="12 13">HB172011</strain>
    </source>
</reference>
<dbReference type="InterPro" id="IPR007730">
    <property type="entry name" value="SPOR-like_dom"/>
</dbReference>
<dbReference type="Proteomes" id="UP000319255">
    <property type="component" value="Unassembled WGS sequence"/>
</dbReference>
<keyword evidence="13" id="KW-1185">Reference proteome</keyword>
<dbReference type="GO" id="GO:0008360">
    <property type="term" value="P:regulation of cell shape"/>
    <property type="evidence" value="ECO:0007669"/>
    <property type="project" value="UniProtKB-KW"/>
</dbReference>
<proteinExistence type="inferred from homology"/>
<dbReference type="PANTHER" id="PTHR21581">
    <property type="entry name" value="D-ALANYL-D-ALANINE CARBOXYPEPTIDASE"/>
    <property type="match status" value="1"/>
</dbReference>
<evidence type="ECO:0000259" key="10">
    <source>
        <dbReference type="Pfam" id="PF00768"/>
    </source>
</evidence>